<comment type="caution">
    <text evidence="2">The sequence shown here is derived from an EMBL/GenBank/DDBJ whole genome shotgun (WGS) entry which is preliminary data.</text>
</comment>
<keyword evidence="3" id="KW-1185">Reference proteome</keyword>
<feature type="region of interest" description="Disordered" evidence="1">
    <location>
        <begin position="41"/>
        <end position="65"/>
    </location>
</feature>
<name>A0AAV4R5L8_CAEEX</name>
<evidence type="ECO:0000256" key="1">
    <source>
        <dbReference type="SAM" id="MobiDB-lite"/>
    </source>
</evidence>
<gene>
    <name evidence="2" type="ORF">CEXT_559041</name>
</gene>
<reference evidence="2 3" key="1">
    <citation type="submission" date="2021-06" db="EMBL/GenBank/DDBJ databases">
        <title>Caerostris extrusa draft genome.</title>
        <authorList>
            <person name="Kono N."/>
            <person name="Arakawa K."/>
        </authorList>
    </citation>
    <scope>NUCLEOTIDE SEQUENCE [LARGE SCALE GENOMIC DNA]</scope>
</reference>
<evidence type="ECO:0000313" key="2">
    <source>
        <dbReference type="EMBL" id="GIY16939.1"/>
    </source>
</evidence>
<protein>
    <submittedName>
        <fullName evidence="2">Uncharacterized protein</fullName>
    </submittedName>
</protein>
<proteinExistence type="predicted"/>
<dbReference type="EMBL" id="BPLR01007442">
    <property type="protein sequence ID" value="GIY16939.1"/>
    <property type="molecule type" value="Genomic_DNA"/>
</dbReference>
<accession>A0AAV4R5L8</accession>
<dbReference type="AlphaFoldDB" id="A0AAV4R5L8"/>
<sequence>MHYNLNVEKNTTWEQSYYLEPSHSEEERASQAKRLRRLARTSCNQGDNRLSGHSSSRRIRDTHSSSLSFPRSIFLHSVIDSFTARVAIKYGHILDPPHTCPGFYVGIIYSLV</sequence>
<feature type="compositionally biased region" description="Polar residues" evidence="1">
    <location>
        <begin position="41"/>
        <end position="54"/>
    </location>
</feature>
<organism evidence="2 3">
    <name type="scientific">Caerostris extrusa</name>
    <name type="common">Bark spider</name>
    <name type="synonym">Caerostris bankana</name>
    <dbReference type="NCBI Taxonomy" id="172846"/>
    <lineage>
        <taxon>Eukaryota</taxon>
        <taxon>Metazoa</taxon>
        <taxon>Ecdysozoa</taxon>
        <taxon>Arthropoda</taxon>
        <taxon>Chelicerata</taxon>
        <taxon>Arachnida</taxon>
        <taxon>Araneae</taxon>
        <taxon>Araneomorphae</taxon>
        <taxon>Entelegynae</taxon>
        <taxon>Araneoidea</taxon>
        <taxon>Araneidae</taxon>
        <taxon>Caerostris</taxon>
    </lineage>
</organism>
<evidence type="ECO:0000313" key="3">
    <source>
        <dbReference type="Proteomes" id="UP001054945"/>
    </source>
</evidence>
<dbReference type="Proteomes" id="UP001054945">
    <property type="component" value="Unassembled WGS sequence"/>
</dbReference>